<protein>
    <submittedName>
        <fullName evidence="2">Asp23/Gls24 family envelope stress response protein</fullName>
    </submittedName>
</protein>
<comment type="caution">
    <text evidence="2">The sequence shown here is derived from an EMBL/GenBank/DDBJ whole genome shotgun (WGS) entry which is preliminary data.</text>
</comment>
<dbReference type="InterPro" id="IPR005531">
    <property type="entry name" value="Asp23"/>
</dbReference>
<gene>
    <name evidence="2" type="ORF">H9943_07370</name>
</gene>
<proteinExistence type="inferred from homology"/>
<evidence type="ECO:0000313" key="3">
    <source>
        <dbReference type="Proteomes" id="UP000824209"/>
    </source>
</evidence>
<name>A0A9D2M3Y9_9FIRM</name>
<reference evidence="2" key="2">
    <citation type="submission" date="2021-04" db="EMBL/GenBank/DDBJ databases">
        <authorList>
            <person name="Gilroy R."/>
        </authorList>
    </citation>
    <scope>NUCLEOTIDE SEQUENCE</scope>
    <source>
        <strain evidence="2">ChiBcec8-14828</strain>
    </source>
</reference>
<dbReference type="PANTHER" id="PTHR34297">
    <property type="entry name" value="HYPOTHETICAL CYTOSOLIC PROTEIN-RELATED"/>
    <property type="match status" value="1"/>
</dbReference>
<dbReference type="Pfam" id="PF03780">
    <property type="entry name" value="Asp23"/>
    <property type="match status" value="1"/>
</dbReference>
<sequence length="127" mass="13176">MDVANTNSIGGSLQISTDVIAKVAGMATLEVDGVCELSAGTLGVKGLFSKMGLTALKKPIEVTLSEDVAEITVNVKVQYASKIPALSEKVQENVKSAVQNMTGITVSKVNVMVTGVASPQAQHSEEE</sequence>
<accession>A0A9D2M3Y9</accession>
<comment type="similarity">
    <text evidence="1">Belongs to the asp23 family.</text>
</comment>
<evidence type="ECO:0000256" key="1">
    <source>
        <dbReference type="ARBA" id="ARBA00005721"/>
    </source>
</evidence>
<reference evidence="2" key="1">
    <citation type="journal article" date="2021" name="PeerJ">
        <title>Extensive microbial diversity within the chicken gut microbiome revealed by metagenomics and culture.</title>
        <authorList>
            <person name="Gilroy R."/>
            <person name="Ravi A."/>
            <person name="Getino M."/>
            <person name="Pursley I."/>
            <person name="Horton D.L."/>
            <person name="Alikhan N.F."/>
            <person name="Baker D."/>
            <person name="Gharbi K."/>
            <person name="Hall N."/>
            <person name="Watson M."/>
            <person name="Adriaenssens E.M."/>
            <person name="Foster-Nyarko E."/>
            <person name="Jarju S."/>
            <person name="Secka A."/>
            <person name="Antonio M."/>
            <person name="Oren A."/>
            <person name="Chaudhuri R.R."/>
            <person name="La Ragione R."/>
            <person name="Hildebrand F."/>
            <person name="Pallen M.J."/>
        </authorList>
    </citation>
    <scope>NUCLEOTIDE SEQUENCE</scope>
    <source>
        <strain evidence="2">ChiBcec8-14828</strain>
    </source>
</reference>
<dbReference type="EMBL" id="DWYA01000060">
    <property type="protein sequence ID" value="HJB40201.1"/>
    <property type="molecule type" value="Genomic_DNA"/>
</dbReference>
<dbReference type="PANTHER" id="PTHR34297:SF1">
    <property type="entry name" value="ASP23_GLS24 FAMILY ENVELOPE STRESS RESPONSE PROTEIN"/>
    <property type="match status" value="1"/>
</dbReference>
<dbReference type="AlphaFoldDB" id="A0A9D2M3Y9"/>
<dbReference type="Proteomes" id="UP000824209">
    <property type="component" value="Unassembled WGS sequence"/>
</dbReference>
<evidence type="ECO:0000313" key="2">
    <source>
        <dbReference type="EMBL" id="HJB40201.1"/>
    </source>
</evidence>
<organism evidence="2 3">
    <name type="scientific">Candidatus Ruthenibacterium avium</name>
    <dbReference type="NCBI Taxonomy" id="2838751"/>
    <lineage>
        <taxon>Bacteria</taxon>
        <taxon>Bacillati</taxon>
        <taxon>Bacillota</taxon>
        <taxon>Clostridia</taxon>
        <taxon>Eubacteriales</taxon>
        <taxon>Oscillospiraceae</taxon>
        <taxon>Ruthenibacterium</taxon>
    </lineage>
</organism>